<protein>
    <submittedName>
        <fullName evidence="1">Uncharacterized protein</fullName>
    </submittedName>
</protein>
<accession>A0A1Q8YL37</accession>
<sequence>MVALQEYQVIKDPLDTPLCNMRRTRSHKENQLPALIFRAREALLTIAKAALLAATLIGAQADQPARVVRVFSFSNQSSGWA</sequence>
<proteinExistence type="predicted"/>
<dbReference type="EMBL" id="MSYM01000001">
    <property type="protein sequence ID" value="OLP08673.1"/>
    <property type="molecule type" value="Genomic_DNA"/>
</dbReference>
<name>A0A1Q8YL37_9BURK</name>
<evidence type="ECO:0000313" key="1">
    <source>
        <dbReference type="EMBL" id="OLP08673.1"/>
    </source>
</evidence>
<reference evidence="1 2" key="1">
    <citation type="submission" date="2017-01" db="EMBL/GenBank/DDBJ databases">
        <title>Genome sequence of Rhodoferax antarcticus ANT.BR, a psychrophilic purple nonsulfur bacterium from an Antarctic microbial mat.</title>
        <authorList>
            <person name="Baker J."/>
            <person name="Riester C."/>
            <person name="Skinner B."/>
            <person name="Newell A."/>
            <person name="Swingley W."/>
            <person name="Madigan M."/>
            <person name="Jung D."/>
            <person name="Asao M."/>
            <person name="Chen M."/>
            <person name="Loughlin P."/>
            <person name="Pan H."/>
            <person name="Lin S."/>
            <person name="Li N."/>
            <person name="Shaw J."/>
            <person name="Prado M."/>
            <person name="Sherman C."/>
            <person name="Li X."/>
            <person name="Tang J."/>
            <person name="Blankenship R."/>
            <person name="Zhao T."/>
            <person name="Touchman J."/>
            <person name="Sattley M."/>
        </authorList>
    </citation>
    <scope>NUCLEOTIDE SEQUENCE [LARGE SCALE GENOMIC DNA]</scope>
    <source>
        <strain evidence="1 2">ANT.BR</strain>
    </source>
</reference>
<evidence type="ECO:0000313" key="2">
    <source>
        <dbReference type="Proteomes" id="UP000185911"/>
    </source>
</evidence>
<dbReference type="Proteomes" id="UP000185911">
    <property type="component" value="Unassembled WGS sequence"/>
</dbReference>
<keyword evidence="2" id="KW-1185">Reference proteome</keyword>
<organism evidence="1 2">
    <name type="scientific">Rhodoferax antarcticus ANT.BR</name>
    <dbReference type="NCBI Taxonomy" id="1111071"/>
    <lineage>
        <taxon>Bacteria</taxon>
        <taxon>Pseudomonadati</taxon>
        <taxon>Pseudomonadota</taxon>
        <taxon>Betaproteobacteria</taxon>
        <taxon>Burkholderiales</taxon>
        <taxon>Comamonadaceae</taxon>
        <taxon>Rhodoferax</taxon>
    </lineage>
</organism>
<dbReference type="AlphaFoldDB" id="A0A1Q8YL37"/>
<gene>
    <name evidence="1" type="ORF">BLL52_0281</name>
</gene>
<comment type="caution">
    <text evidence="1">The sequence shown here is derived from an EMBL/GenBank/DDBJ whole genome shotgun (WGS) entry which is preliminary data.</text>
</comment>